<protein>
    <submittedName>
        <fullName evidence="1">Short-chain dehydrogenase</fullName>
    </submittedName>
</protein>
<feature type="non-terminal residue" evidence="1">
    <location>
        <position position="1"/>
    </location>
</feature>
<dbReference type="AlphaFoldDB" id="A0A7V5UEJ6"/>
<dbReference type="Proteomes" id="UP000886124">
    <property type="component" value="Unassembled WGS sequence"/>
</dbReference>
<accession>A0A7V5UEJ6</accession>
<dbReference type="EMBL" id="DROD01000240">
    <property type="protein sequence ID" value="HHJ52254.1"/>
    <property type="molecule type" value="Genomic_DNA"/>
</dbReference>
<sequence>QEEHQSDSVAFELLGPPRLSKLLYEAYLLKRCKFTIDEVLNHSPAFLASCAQEQIKTDAALRSEIISIGIPILMSDGKTLLRGPEMKIPAYRGTNELPVTPENIDKWAYEGWVDLREQNFKLWQERLKKIKEEVESIPPDDTSSQYDRDREYWMETREIEPGKIVGWLFLAEEQGSRMKE</sequence>
<organism evidence="1">
    <name type="scientific">Caldithrix abyssi</name>
    <dbReference type="NCBI Taxonomy" id="187145"/>
    <lineage>
        <taxon>Bacteria</taxon>
        <taxon>Pseudomonadati</taxon>
        <taxon>Calditrichota</taxon>
        <taxon>Calditrichia</taxon>
        <taxon>Calditrichales</taxon>
        <taxon>Calditrichaceae</taxon>
        <taxon>Caldithrix</taxon>
    </lineage>
</organism>
<proteinExistence type="predicted"/>
<reference evidence="1" key="1">
    <citation type="journal article" date="2020" name="mSystems">
        <title>Genome- and Community-Level Interaction Insights into Carbon Utilization and Element Cycling Functions of Hydrothermarchaeota in Hydrothermal Sediment.</title>
        <authorList>
            <person name="Zhou Z."/>
            <person name="Liu Y."/>
            <person name="Xu W."/>
            <person name="Pan J."/>
            <person name="Luo Z.H."/>
            <person name="Li M."/>
        </authorList>
    </citation>
    <scope>NUCLEOTIDE SEQUENCE [LARGE SCALE GENOMIC DNA]</scope>
    <source>
        <strain evidence="1">HyVt-527</strain>
    </source>
</reference>
<comment type="caution">
    <text evidence="1">The sequence shown here is derived from an EMBL/GenBank/DDBJ whole genome shotgun (WGS) entry which is preliminary data.</text>
</comment>
<evidence type="ECO:0000313" key="1">
    <source>
        <dbReference type="EMBL" id="HHJ52254.1"/>
    </source>
</evidence>
<gene>
    <name evidence="1" type="ORF">ENJ89_03585</name>
</gene>
<name>A0A7V5UEJ6_CALAY</name>